<evidence type="ECO:0000256" key="3">
    <source>
        <dbReference type="ARBA" id="ARBA00022827"/>
    </source>
</evidence>
<dbReference type="Gene3D" id="3.30.9.10">
    <property type="entry name" value="D-Amino Acid Oxidase, subunit A, domain 2"/>
    <property type="match status" value="1"/>
</dbReference>
<name>A0ABP0CZX3_9PEZI</name>
<evidence type="ECO:0000313" key="6">
    <source>
        <dbReference type="EMBL" id="CAK7236556.1"/>
    </source>
</evidence>
<dbReference type="Gene3D" id="3.50.50.60">
    <property type="entry name" value="FAD/NAD(P)-binding domain"/>
    <property type="match status" value="1"/>
</dbReference>
<dbReference type="InterPro" id="IPR036188">
    <property type="entry name" value="FAD/NAD-bd_sf"/>
</dbReference>
<keyword evidence="4" id="KW-0560">Oxidoreductase</keyword>
<protein>
    <recommendedName>
        <fullName evidence="5">FAD-binding domain-containing protein</fullName>
    </recommendedName>
</protein>
<gene>
    <name evidence="6" type="ORF">SEUCBS140593_009659</name>
</gene>
<dbReference type="EMBL" id="CAWUHD010000165">
    <property type="protein sequence ID" value="CAK7236556.1"/>
    <property type="molecule type" value="Genomic_DNA"/>
</dbReference>
<dbReference type="PANTHER" id="PTHR43004">
    <property type="entry name" value="TRK SYSTEM POTASSIUM UPTAKE PROTEIN"/>
    <property type="match status" value="1"/>
</dbReference>
<sequence length="598" mass="65896">MPGLLETPSTNGDNNGHNVPVLIVGAGPAGLLSAYMLSKLGIQSYVIEKYPERLAAPKAHALSPRSLEICRQVGLDTAKMRKIGTPRDDAYWVNFVTNLSGERIGVLPYERMDAKVLDATPEIIHNIPQPEFEKFVADELESDPNVQISKGIAYVTSRQDADSVTTTVEERSTKSRWEITSQHVLACDGARSTVRQDLGIESEGEDGYETMMTIHFNADLRPVVKDRVGMLHWIVDPACSGFIIAYDLGGNQVLISNFDSKKHPADTWDQALARRVVTAAIGQDIPFKVLSYRPWLLSRKVAKQYRQGNIFLVGDAAHSFPPTGGLGLNSGIADAHNIVYKIAAVHNGWAKDSILDSYDADRRQIALINSAQSVKNGKKIFSFLKALGTAGIDDVEKARENLHKSIHDPTKQEIIAREVEGQREHFDNLEIHIGYTYGSKDAPPNASDFTPKFVPGARVPHAWIKPLHSEVFGDLKPIDVSYVKELNQHDIAAKQYSTLDLCKMDGFTILAPSEEVWKGKFEEVHKELLEAGVTARLYTAGVDFVFVDPEQKALFNNEGGFSYGNALVVRPDQHITMLPAPETSAALIKSEVLGHLGL</sequence>
<comment type="cofactor">
    <cofactor evidence="1">
        <name>FAD</name>
        <dbReference type="ChEBI" id="CHEBI:57692"/>
    </cofactor>
</comment>
<evidence type="ECO:0000256" key="1">
    <source>
        <dbReference type="ARBA" id="ARBA00001974"/>
    </source>
</evidence>
<dbReference type="Pfam" id="PF01494">
    <property type="entry name" value="FAD_binding_3"/>
    <property type="match status" value="1"/>
</dbReference>
<feature type="domain" description="FAD-binding" evidence="5">
    <location>
        <begin position="19"/>
        <end position="366"/>
    </location>
</feature>
<dbReference type="Gene3D" id="3.40.30.120">
    <property type="match status" value="1"/>
</dbReference>
<evidence type="ECO:0000256" key="4">
    <source>
        <dbReference type="ARBA" id="ARBA00023002"/>
    </source>
</evidence>
<evidence type="ECO:0000259" key="5">
    <source>
        <dbReference type="Pfam" id="PF01494"/>
    </source>
</evidence>
<reference evidence="6 7" key="1">
    <citation type="submission" date="2024-01" db="EMBL/GenBank/DDBJ databases">
        <authorList>
            <person name="Allen C."/>
            <person name="Tagirdzhanova G."/>
        </authorList>
    </citation>
    <scope>NUCLEOTIDE SEQUENCE [LARGE SCALE GENOMIC DNA]</scope>
</reference>
<accession>A0ABP0CZX3</accession>
<keyword evidence="3" id="KW-0274">FAD</keyword>
<dbReference type="InterPro" id="IPR050641">
    <property type="entry name" value="RIFMO-like"/>
</dbReference>
<dbReference type="SUPFAM" id="SSF51905">
    <property type="entry name" value="FAD/NAD(P)-binding domain"/>
    <property type="match status" value="1"/>
</dbReference>
<dbReference type="Proteomes" id="UP001642482">
    <property type="component" value="Unassembled WGS sequence"/>
</dbReference>
<organism evidence="6 7">
    <name type="scientific">Sporothrix eucalyptigena</name>
    <dbReference type="NCBI Taxonomy" id="1812306"/>
    <lineage>
        <taxon>Eukaryota</taxon>
        <taxon>Fungi</taxon>
        <taxon>Dikarya</taxon>
        <taxon>Ascomycota</taxon>
        <taxon>Pezizomycotina</taxon>
        <taxon>Sordariomycetes</taxon>
        <taxon>Sordariomycetidae</taxon>
        <taxon>Ophiostomatales</taxon>
        <taxon>Ophiostomataceae</taxon>
        <taxon>Sporothrix</taxon>
    </lineage>
</organism>
<comment type="caution">
    <text evidence="6">The sequence shown here is derived from an EMBL/GenBank/DDBJ whole genome shotgun (WGS) entry which is preliminary data.</text>
</comment>
<evidence type="ECO:0000256" key="2">
    <source>
        <dbReference type="ARBA" id="ARBA00022630"/>
    </source>
</evidence>
<proteinExistence type="predicted"/>
<dbReference type="InterPro" id="IPR002938">
    <property type="entry name" value="FAD-bd"/>
</dbReference>
<dbReference type="PRINTS" id="PR00420">
    <property type="entry name" value="RNGMNOXGNASE"/>
</dbReference>
<dbReference type="PANTHER" id="PTHR43004:SF19">
    <property type="entry name" value="BINDING MONOOXYGENASE, PUTATIVE (JCVI)-RELATED"/>
    <property type="match status" value="1"/>
</dbReference>
<keyword evidence="7" id="KW-1185">Reference proteome</keyword>
<keyword evidence="2" id="KW-0285">Flavoprotein</keyword>
<evidence type="ECO:0000313" key="7">
    <source>
        <dbReference type="Proteomes" id="UP001642482"/>
    </source>
</evidence>